<dbReference type="Gene3D" id="3.30.2350.20">
    <property type="entry name" value="TruD, catalytic domain"/>
    <property type="match status" value="3"/>
</dbReference>
<evidence type="ECO:0000259" key="5">
    <source>
        <dbReference type="PROSITE" id="PS50984"/>
    </source>
</evidence>
<sequence>MNLPYFTKTTPLGGELKRRIEDFVVEEILEDGTVCEIEQLNQTPLNKIALAIPTNPNPIKFDQLHVRMEKFNIETTFAIRTLSRGTGGSVKRIGYAGLKDKRALTCQRISLWRPDVAKLSKFFVKGLALHHAQWSDKRVDLGMLRGNKFTIIIRNINGNEDEIREKIQSFTHNLINGVPNYFGEQRFGGYREITHVVGKLLLENKIEEAVMEYLCKESKGEQDDLREARKHLRETRDYANALKTFPDSAHFEIAMLNHLVKNPHDFAGAFQRLPQQTRYLFTHAYQSHVFNLIVSERVKRKLMYPMEGDVLENGIPTAILPGIRTTMAKGIPGEIEQDVLNKEKISPQFFANPNMGELASWGARKTILLNVHGFQLINMFADEFNEGKNAAKVTFWLDKGNYATVALRELLKNE</sequence>
<dbReference type="NCBIfam" id="TIGR00094">
    <property type="entry name" value="tRNA_TruD_broad"/>
    <property type="match status" value="1"/>
</dbReference>
<comment type="caution">
    <text evidence="6">The sequence shown here is derived from an EMBL/GenBank/DDBJ whole genome shotgun (WGS) entry which is preliminary data.</text>
</comment>
<dbReference type="GO" id="GO:0003723">
    <property type="term" value="F:RNA binding"/>
    <property type="evidence" value="ECO:0007669"/>
    <property type="project" value="InterPro"/>
</dbReference>
<accession>A0A8T4C8I9</accession>
<dbReference type="HAMAP" id="MF_01082">
    <property type="entry name" value="TruD"/>
    <property type="match status" value="1"/>
</dbReference>
<keyword evidence="2 4" id="KW-0819">tRNA processing</keyword>
<dbReference type="InterPro" id="IPR011760">
    <property type="entry name" value="PsdUridine_synth_TruD_insert"/>
</dbReference>
<dbReference type="InterPro" id="IPR020103">
    <property type="entry name" value="PsdUridine_synth_cat_dom_sf"/>
</dbReference>
<evidence type="ECO:0000313" key="7">
    <source>
        <dbReference type="Proteomes" id="UP000774699"/>
    </source>
</evidence>
<dbReference type="SUPFAM" id="SSF55120">
    <property type="entry name" value="Pseudouridine synthase"/>
    <property type="match status" value="1"/>
</dbReference>
<evidence type="ECO:0000313" key="6">
    <source>
        <dbReference type="EMBL" id="MBM3282270.1"/>
    </source>
</evidence>
<feature type="domain" description="TRUD" evidence="5">
    <location>
        <begin position="177"/>
        <end position="369"/>
    </location>
</feature>
<dbReference type="InterPro" id="IPR042214">
    <property type="entry name" value="TruD_catalytic"/>
</dbReference>
<evidence type="ECO:0000256" key="3">
    <source>
        <dbReference type="ARBA" id="ARBA00023235"/>
    </source>
</evidence>
<protein>
    <recommendedName>
        <fullName evidence="4">Probable tRNA pseudouridine synthase D</fullName>
        <ecNumber evidence="4">5.4.99.27</ecNumber>
    </recommendedName>
    <alternativeName>
        <fullName evidence="4">tRNA pseudouridine(13) synthase</fullName>
    </alternativeName>
    <alternativeName>
        <fullName evidence="4">tRNA pseudouridylate synthase D</fullName>
    </alternativeName>
    <alternativeName>
        <fullName evidence="4">tRNA-uridine isomerase D</fullName>
    </alternativeName>
</protein>
<keyword evidence="3 4" id="KW-0413">Isomerase</keyword>
<dbReference type="InterPro" id="IPR001656">
    <property type="entry name" value="PsdUridine_synth_TruD"/>
</dbReference>
<comment type="catalytic activity">
    <reaction evidence="4">
        <text>uridine(13) in tRNA = pseudouridine(13) in tRNA</text>
        <dbReference type="Rhea" id="RHEA:42540"/>
        <dbReference type="Rhea" id="RHEA-COMP:10105"/>
        <dbReference type="Rhea" id="RHEA-COMP:10106"/>
        <dbReference type="ChEBI" id="CHEBI:65314"/>
        <dbReference type="ChEBI" id="CHEBI:65315"/>
        <dbReference type="EC" id="5.4.99.27"/>
    </reaction>
</comment>
<evidence type="ECO:0000256" key="4">
    <source>
        <dbReference type="HAMAP-Rule" id="MF_01082"/>
    </source>
</evidence>
<dbReference type="PROSITE" id="PS01268">
    <property type="entry name" value="UPF0024"/>
    <property type="match status" value="1"/>
</dbReference>
<gene>
    <name evidence="4 6" type="primary">truD</name>
    <name evidence="6" type="ORF">FJY86_02940</name>
</gene>
<dbReference type="Pfam" id="PF01142">
    <property type="entry name" value="TruD"/>
    <property type="match status" value="2"/>
</dbReference>
<dbReference type="InterPro" id="IPR020119">
    <property type="entry name" value="PsdUridine_synth_TruD_CS"/>
</dbReference>
<dbReference type="EMBL" id="VGJJ01000020">
    <property type="protein sequence ID" value="MBM3282270.1"/>
    <property type="molecule type" value="Genomic_DNA"/>
</dbReference>
<dbReference type="Proteomes" id="UP000774699">
    <property type="component" value="Unassembled WGS sequence"/>
</dbReference>
<dbReference type="PIRSF" id="PIRSF037016">
    <property type="entry name" value="Pseudouridin_synth_euk_prd"/>
    <property type="match status" value="1"/>
</dbReference>
<name>A0A8T4C8I9_9ARCH</name>
<dbReference type="PROSITE" id="PS50984">
    <property type="entry name" value="TRUD"/>
    <property type="match status" value="1"/>
</dbReference>
<evidence type="ECO:0000256" key="1">
    <source>
        <dbReference type="ARBA" id="ARBA00007953"/>
    </source>
</evidence>
<dbReference type="PANTHER" id="PTHR13326">
    <property type="entry name" value="TRNA PSEUDOURIDINE SYNTHASE D"/>
    <property type="match status" value="1"/>
</dbReference>
<dbReference type="PANTHER" id="PTHR13326:SF21">
    <property type="entry name" value="PSEUDOURIDYLATE SYNTHASE PUS7L"/>
    <property type="match status" value="1"/>
</dbReference>
<feature type="active site" description="Nucleophile" evidence="4">
    <location>
        <position position="100"/>
    </location>
</feature>
<proteinExistence type="inferred from homology"/>
<comment type="similarity">
    <text evidence="1 4">Belongs to the pseudouridine synthase TruD family.</text>
</comment>
<dbReference type="AlphaFoldDB" id="A0A8T4C8I9"/>
<dbReference type="GO" id="GO:0160150">
    <property type="term" value="F:tRNA pseudouridine(13) synthase activity"/>
    <property type="evidence" value="ECO:0007669"/>
    <property type="project" value="UniProtKB-EC"/>
</dbReference>
<reference evidence="6" key="1">
    <citation type="submission" date="2019-03" db="EMBL/GenBank/DDBJ databases">
        <title>Lake Tanganyika Metagenome-Assembled Genomes (MAGs).</title>
        <authorList>
            <person name="Tran P."/>
        </authorList>
    </citation>
    <scope>NUCLEOTIDE SEQUENCE</scope>
    <source>
        <strain evidence="6">M_DeepCast_50m_m2_156</strain>
    </source>
</reference>
<dbReference type="EC" id="5.4.99.27" evidence="4"/>
<dbReference type="GO" id="GO:0031119">
    <property type="term" value="P:tRNA pseudouridine synthesis"/>
    <property type="evidence" value="ECO:0007669"/>
    <property type="project" value="UniProtKB-UniRule"/>
</dbReference>
<comment type="function">
    <text evidence="4">Could be responsible for synthesis of pseudouridine from uracil-13 in transfer RNAs.</text>
</comment>
<evidence type="ECO:0000256" key="2">
    <source>
        <dbReference type="ARBA" id="ARBA00022694"/>
    </source>
</evidence>
<organism evidence="6 7">
    <name type="scientific">Candidatus Iainarchaeum sp</name>
    <dbReference type="NCBI Taxonomy" id="3101447"/>
    <lineage>
        <taxon>Archaea</taxon>
        <taxon>Candidatus Iainarchaeota</taxon>
        <taxon>Candidatus Iainarchaeia</taxon>
        <taxon>Candidatus Iainarchaeales</taxon>
        <taxon>Candidatus Iainarchaeaceae</taxon>
        <taxon>Candidatus Iainarchaeum</taxon>
    </lineage>
</organism>